<evidence type="ECO:0000256" key="3">
    <source>
        <dbReference type="ARBA" id="ARBA00022842"/>
    </source>
</evidence>
<name>A0ABS5KN61_9ACTN</name>
<dbReference type="InterPro" id="IPR036412">
    <property type="entry name" value="HAD-like_sf"/>
</dbReference>
<protein>
    <submittedName>
        <fullName evidence="4">HAD family hydrolase</fullName>
    </submittedName>
</protein>
<dbReference type="EMBL" id="JAAFYZ010000029">
    <property type="protein sequence ID" value="MBS2547478.1"/>
    <property type="molecule type" value="Genomic_DNA"/>
</dbReference>
<accession>A0ABS5KN61</accession>
<comment type="caution">
    <text evidence="4">The sequence shown here is derived from an EMBL/GenBank/DDBJ whole genome shotgun (WGS) entry which is preliminary data.</text>
</comment>
<dbReference type="SFLD" id="SFLDS00003">
    <property type="entry name" value="Haloacid_Dehalogenase"/>
    <property type="match status" value="1"/>
</dbReference>
<evidence type="ECO:0000256" key="2">
    <source>
        <dbReference type="ARBA" id="ARBA00022801"/>
    </source>
</evidence>
<organism evidence="4 5">
    <name type="scientific">Catenulispora pinistramenti</name>
    <dbReference type="NCBI Taxonomy" id="2705254"/>
    <lineage>
        <taxon>Bacteria</taxon>
        <taxon>Bacillati</taxon>
        <taxon>Actinomycetota</taxon>
        <taxon>Actinomycetes</taxon>
        <taxon>Catenulisporales</taxon>
        <taxon>Catenulisporaceae</taxon>
        <taxon>Catenulispora</taxon>
    </lineage>
</organism>
<dbReference type="SFLD" id="SFLDG01129">
    <property type="entry name" value="C1.5:_HAD__Beta-PGM__Phosphata"/>
    <property type="match status" value="1"/>
</dbReference>
<dbReference type="InterPro" id="IPR051400">
    <property type="entry name" value="HAD-like_hydrolase"/>
</dbReference>
<dbReference type="PANTHER" id="PTHR46470">
    <property type="entry name" value="N-ACYLNEURAMINATE-9-PHOSPHATASE"/>
    <property type="match status" value="1"/>
</dbReference>
<dbReference type="Pfam" id="PF00702">
    <property type="entry name" value="Hydrolase"/>
    <property type="match status" value="1"/>
</dbReference>
<dbReference type="SUPFAM" id="SSF56784">
    <property type="entry name" value="HAD-like"/>
    <property type="match status" value="1"/>
</dbReference>
<proteinExistence type="predicted"/>
<evidence type="ECO:0000256" key="1">
    <source>
        <dbReference type="ARBA" id="ARBA00001946"/>
    </source>
</evidence>
<evidence type="ECO:0000313" key="5">
    <source>
        <dbReference type="Proteomes" id="UP000730482"/>
    </source>
</evidence>
<dbReference type="Gene3D" id="1.20.120.710">
    <property type="entry name" value="Haloacid dehalogenase hydrolase-like domain"/>
    <property type="match status" value="1"/>
</dbReference>
<sequence length="250" mass="26392">MAIRGVLFDVDGTLYAFEGAEEAGLHEHLAAEGLTDRFSSPAEALRVWREIKEEEYDRFLRGESTFTGQKNDRTRRFLAAAGVADASEMPDDAAAAWFATYAARKNTTRRAFDDAQPALDDLAARYRLGVVSNSATAHQRAKLEAIGLLGYFAEPLVCSQEHGAAKPAASIFLAGCEALGLAPAEVAYVGDNYETDAVGARDAGLRAIWLDRSAGGATGGGVGVGAGAGARIAPDTGIRVIASLTELERL</sequence>
<dbReference type="Gene3D" id="3.40.50.1000">
    <property type="entry name" value="HAD superfamily/HAD-like"/>
    <property type="match status" value="1"/>
</dbReference>
<dbReference type="InterPro" id="IPR006439">
    <property type="entry name" value="HAD-SF_hydro_IA"/>
</dbReference>
<dbReference type="Proteomes" id="UP000730482">
    <property type="component" value="Unassembled WGS sequence"/>
</dbReference>
<dbReference type="RefSeq" id="WP_212009065.1">
    <property type="nucleotide sequence ID" value="NZ_JAAFYZ010000029.1"/>
</dbReference>
<gene>
    <name evidence="4" type="ORF">KGQ19_11400</name>
</gene>
<keyword evidence="5" id="KW-1185">Reference proteome</keyword>
<dbReference type="PANTHER" id="PTHR46470:SF4">
    <property type="entry name" value="5-AMINO-6-(5-PHOSPHO-D-RIBITYLAMINO)URACIL PHOSPHATASE YIGB"/>
    <property type="match status" value="1"/>
</dbReference>
<keyword evidence="3" id="KW-0460">Magnesium</keyword>
<dbReference type="GO" id="GO:0016787">
    <property type="term" value="F:hydrolase activity"/>
    <property type="evidence" value="ECO:0007669"/>
    <property type="project" value="UniProtKB-KW"/>
</dbReference>
<reference evidence="4 5" key="1">
    <citation type="submission" date="2020-02" db="EMBL/GenBank/DDBJ databases">
        <title>Acidophilic actinobacteria isolated from forest soil.</title>
        <authorList>
            <person name="Golinska P."/>
        </authorList>
    </citation>
    <scope>NUCLEOTIDE SEQUENCE [LARGE SCALE GENOMIC DNA]</scope>
    <source>
        <strain evidence="4 5">NL8</strain>
    </source>
</reference>
<comment type="cofactor">
    <cofactor evidence="1">
        <name>Mg(2+)</name>
        <dbReference type="ChEBI" id="CHEBI:18420"/>
    </cofactor>
</comment>
<keyword evidence="2 4" id="KW-0378">Hydrolase</keyword>
<evidence type="ECO:0000313" key="4">
    <source>
        <dbReference type="EMBL" id="MBS2547478.1"/>
    </source>
</evidence>
<dbReference type="NCBIfam" id="TIGR01549">
    <property type="entry name" value="HAD-SF-IA-v1"/>
    <property type="match status" value="1"/>
</dbReference>
<dbReference type="InterPro" id="IPR023214">
    <property type="entry name" value="HAD_sf"/>
</dbReference>